<reference evidence="1 2" key="1">
    <citation type="journal article" date="2016" name="Nat. Commun.">
        <title>Thousands of microbial genomes shed light on interconnected biogeochemical processes in an aquifer system.</title>
        <authorList>
            <person name="Anantharaman K."/>
            <person name="Brown C.T."/>
            <person name="Hug L.A."/>
            <person name="Sharon I."/>
            <person name="Castelle C.J."/>
            <person name="Probst A.J."/>
            <person name="Thomas B.C."/>
            <person name="Singh A."/>
            <person name="Wilkins M.J."/>
            <person name="Karaoz U."/>
            <person name="Brodie E.L."/>
            <person name="Williams K.H."/>
            <person name="Hubbard S.S."/>
            <person name="Banfield J.F."/>
        </authorList>
    </citation>
    <scope>NUCLEOTIDE SEQUENCE [LARGE SCALE GENOMIC DNA]</scope>
</reference>
<organism evidence="1 2">
    <name type="scientific">Candidatus Gottesmanbacteria bacterium RIFCSPLOWO2_01_FULL_46_9</name>
    <dbReference type="NCBI Taxonomy" id="1798394"/>
    <lineage>
        <taxon>Bacteria</taxon>
        <taxon>Candidatus Gottesmaniibacteriota</taxon>
    </lineage>
</organism>
<dbReference type="EMBL" id="MFJX01000054">
    <property type="protein sequence ID" value="OGG29848.1"/>
    <property type="molecule type" value="Genomic_DNA"/>
</dbReference>
<comment type="caution">
    <text evidence="1">The sequence shown here is derived from an EMBL/GenBank/DDBJ whole genome shotgun (WGS) entry which is preliminary data.</text>
</comment>
<dbReference type="AlphaFoldDB" id="A0A1F6AYZ5"/>
<sequence>MGKITLTSTQEQILTAIANEPYFAQTFYMTGGTALSAFYYHHRESEDIDLFTQHSFDAQRVSAWMNKQQALHGWKLTYTQVFERQTYEIAWKDHHGKIDFVRYDFHRLAPSTLRYRGIEIDSIADIAVNKLLAISQRTAVKDFVDLYFLLQKDFTWWDLMGSIQRKFGIEIEKVYLSSLLTNVEMFDTLPIMKKTLSLKTLKKFFLAEAKSLAMTMVKP</sequence>
<dbReference type="Gene3D" id="3.10.450.620">
    <property type="entry name" value="JHP933, nucleotidyltransferase-like core domain"/>
    <property type="match status" value="1"/>
</dbReference>
<evidence type="ECO:0000313" key="1">
    <source>
        <dbReference type="EMBL" id="OGG29848.1"/>
    </source>
</evidence>
<evidence type="ECO:0008006" key="3">
    <source>
        <dbReference type="Google" id="ProtNLM"/>
    </source>
</evidence>
<name>A0A1F6AYZ5_9BACT</name>
<dbReference type="InterPro" id="IPR014942">
    <property type="entry name" value="AbiEii"/>
</dbReference>
<accession>A0A1F6AYZ5</accession>
<evidence type="ECO:0000313" key="2">
    <source>
        <dbReference type="Proteomes" id="UP000176450"/>
    </source>
</evidence>
<gene>
    <name evidence="1" type="ORF">A3A63_04210</name>
</gene>
<dbReference type="Proteomes" id="UP000176450">
    <property type="component" value="Unassembled WGS sequence"/>
</dbReference>
<protein>
    <recommendedName>
        <fullName evidence="3">Nucleotidyl transferase AbiEii/AbiGii toxin family protein</fullName>
    </recommendedName>
</protein>
<dbReference type="Pfam" id="PF08843">
    <property type="entry name" value="AbiEii"/>
    <property type="match status" value="1"/>
</dbReference>
<proteinExistence type="predicted"/>